<dbReference type="InterPro" id="IPR026050">
    <property type="entry name" value="C1GALT1/C1GALT1_chp1"/>
</dbReference>
<evidence type="ECO:0000256" key="7">
    <source>
        <dbReference type="SAM" id="MobiDB-lite"/>
    </source>
</evidence>
<keyword evidence="6" id="KW-0472">Membrane</keyword>
<protein>
    <recommendedName>
        <fullName evidence="10">Glycosyltransferase family 31 protein</fullName>
    </recommendedName>
</protein>
<feature type="compositionally biased region" description="Low complexity" evidence="7">
    <location>
        <begin position="85"/>
        <end position="116"/>
    </location>
</feature>
<evidence type="ECO:0000256" key="5">
    <source>
        <dbReference type="ARBA" id="ARBA00022989"/>
    </source>
</evidence>
<dbReference type="Gene3D" id="3.90.550.50">
    <property type="match status" value="1"/>
</dbReference>
<accession>A0A1Y1YF37</accession>
<dbReference type="Proteomes" id="UP000193144">
    <property type="component" value="Unassembled WGS sequence"/>
</dbReference>
<evidence type="ECO:0000256" key="3">
    <source>
        <dbReference type="ARBA" id="ARBA00022692"/>
    </source>
</evidence>
<evidence type="ECO:0000256" key="2">
    <source>
        <dbReference type="ARBA" id="ARBA00006462"/>
    </source>
</evidence>
<dbReference type="STRING" id="1231657.A0A1Y1YF37"/>
<evidence type="ECO:0008006" key="10">
    <source>
        <dbReference type="Google" id="ProtNLM"/>
    </source>
</evidence>
<name>A0A1Y1YF37_9PLEO</name>
<keyword evidence="5" id="KW-1133">Transmembrane helix</keyword>
<dbReference type="PANTHER" id="PTHR23033:SF47">
    <property type="entry name" value="APPLE DOMAIN-CONTAINING PROTEIN-RELATED"/>
    <property type="match status" value="1"/>
</dbReference>
<keyword evidence="3" id="KW-0812">Transmembrane</keyword>
<comment type="similarity">
    <text evidence="2">Belongs to the glycosyltransferase 31 family. Beta3-Gal-T subfamily.</text>
</comment>
<evidence type="ECO:0000256" key="1">
    <source>
        <dbReference type="ARBA" id="ARBA00004606"/>
    </source>
</evidence>
<evidence type="ECO:0000313" key="9">
    <source>
        <dbReference type="Proteomes" id="UP000193144"/>
    </source>
</evidence>
<dbReference type="OrthoDB" id="414175at2759"/>
<evidence type="ECO:0000313" key="8">
    <source>
        <dbReference type="EMBL" id="ORX96651.1"/>
    </source>
</evidence>
<dbReference type="PANTHER" id="PTHR23033">
    <property type="entry name" value="BETA1,3-GALACTOSYLTRANSFERASE"/>
    <property type="match status" value="1"/>
</dbReference>
<dbReference type="GO" id="GO:0016020">
    <property type="term" value="C:membrane"/>
    <property type="evidence" value="ECO:0007669"/>
    <property type="project" value="UniProtKB-SubCell"/>
</dbReference>
<feature type="region of interest" description="Disordered" evidence="7">
    <location>
        <begin position="77"/>
        <end position="120"/>
    </location>
</feature>
<evidence type="ECO:0000256" key="6">
    <source>
        <dbReference type="ARBA" id="ARBA00023136"/>
    </source>
</evidence>
<reference evidence="8 9" key="1">
    <citation type="submission" date="2016-07" db="EMBL/GenBank/DDBJ databases">
        <title>Pervasive Adenine N6-methylation of Active Genes in Fungi.</title>
        <authorList>
            <consortium name="DOE Joint Genome Institute"/>
            <person name="Mondo S.J."/>
            <person name="Dannebaum R.O."/>
            <person name="Kuo R.C."/>
            <person name="Labutti K."/>
            <person name="Haridas S."/>
            <person name="Kuo A."/>
            <person name="Salamov A."/>
            <person name="Ahrendt S.R."/>
            <person name="Lipzen A."/>
            <person name="Sullivan W."/>
            <person name="Andreopoulos W.B."/>
            <person name="Clum A."/>
            <person name="Lindquist E."/>
            <person name="Daum C."/>
            <person name="Ramamoorthy G.K."/>
            <person name="Gryganskyi A."/>
            <person name="Culley D."/>
            <person name="Magnuson J.K."/>
            <person name="James T.Y."/>
            <person name="O'Malley M.A."/>
            <person name="Stajich J.E."/>
            <person name="Spatafora J.W."/>
            <person name="Visel A."/>
            <person name="Grigoriev I.V."/>
        </authorList>
    </citation>
    <scope>NUCLEOTIDE SEQUENCE [LARGE SCALE GENOMIC DNA]</scope>
    <source>
        <strain evidence="8 9">CBS 115471</strain>
    </source>
</reference>
<comment type="subcellular location">
    <subcellularLocation>
        <location evidence="1">Membrane</location>
        <topology evidence="1">Single-pass type II membrane protein</topology>
    </subcellularLocation>
</comment>
<evidence type="ECO:0000256" key="4">
    <source>
        <dbReference type="ARBA" id="ARBA00022968"/>
    </source>
</evidence>
<organism evidence="8 9">
    <name type="scientific">Clohesyomyces aquaticus</name>
    <dbReference type="NCBI Taxonomy" id="1231657"/>
    <lineage>
        <taxon>Eukaryota</taxon>
        <taxon>Fungi</taxon>
        <taxon>Dikarya</taxon>
        <taxon>Ascomycota</taxon>
        <taxon>Pezizomycotina</taxon>
        <taxon>Dothideomycetes</taxon>
        <taxon>Pleosporomycetidae</taxon>
        <taxon>Pleosporales</taxon>
        <taxon>Lindgomycetaceae</taxon>
        <taxon>Clohesyomyces</taxon>
    </lineage>
</organism>
<sequence length="528" mass="59638">MPVLTPSRVAVVVLSLSLLSFLWTFGLPRQIATPSFPAIHHDVPHVPAAPADTWRPAEPLEIVVSAARTSAATAATAALHDSHVSTPTPTSTATTTLRPLPSTNATLTGGTNATGAADKEPDLTADQCKDVAGAGDVMVIVKTSKAEIYQKLPTHLLTLLSCVPNFAIFSDHAGTIDSYPVYDALSSITNASKSAHAEFREYEKMALDPSSRPETVDKELDKWKILPMVYEAYKLKPGMRFYVFMEADTSLSWTNLLLWTRRLDYRIPYYSGAPSYLGTVKFAQRGSGILLSQGAMRQYSKLYQERYVSDWEPRVGKECCGDMVLATALTESAVEYYSAFPIMQGESPGSLDWTERHWCAPVVSWHHMTADDIDMLWGFQKSWTKTEGWDKAYLFKNAFYEFVDPILTERKEEWDNLSQDIKIRKPGSEEGLNSEANMAWYKFSEKEKNATQSVDMCESVCKERKECLQWRWRREECLQGKVVRLGRKSEKREGKENEGWSSGWMVDRIRDAVKEWGQCEEPSWKWNQ</sequence>
<gene>
    <name evidence="8" type="ORF">BCR34DRAFT_179453</name>
</gene>
<keyword evidence="9" id="KW-1185">Reference proteome</keyword>
<dbReference type="AlphaFoldDB" id="A0A1Y1YF37"/>
<comment type="caution">
    <text evidence="8">The sequence shown here is derived from an EMBL/GenBank/DDBJ whole genome shotgun (WGS) entry which is preliminary data.</text>
</comment>
<proteinExistence type="inferred from homology"/>
<dbReference type="EMBL" id="MCFA01000251">
    <property type="protein sequence ID" value="ORX96651.1"/>
    <property type="molecule type" value="Genomic_DNA"/>
</dbReference>
<keyword evidence="4" id="KW-0735">Signal-anchor</keyword>